<comment type="caution">
    <text evidence="5">The sequence shown here is derived from an EMBL/GenBank/DDBJ whole genome shotgun (WGS) entry which is preliminary data.</text>
</comment>
<dbReference type="Gene3D" id="3.30.70.270">
    <property type="match status" value="1"/>
</dbReference>
<sequence>MPLMKSEHPRRPFALAVVILTLLILAWLPAAWWLSGSLTRSEAQRNVDDIRGRRVEMLKLQTSGFADRWRYLTTSPEIIANSPAVLRALAMPTHEHVNEANHYLDMLIERTIGDTIWVISTEGRIVLASDADKPTTLVGRTLHDQPFFRDVLKGQSGQFFGHGLYTGQPGFYFSVPIRVGSDIVGVAAIKVRIDTLDALFGDPSILISDQMGVVVMSKVRGLLWHTLPGAQAISPSLQTLRYGKASLEPIGLTPASSPLLPAGLFHKAGSETPYLFLSQRDGSTARLTLHMLLPLPELNRLPAQQRFYFALIGGSGALALALVTLLLTYLRHIKRLGRQLADANHELQRQADSDFLTGCANRRKFERMLEAELARSHRYGNALAVAIIDIDFFKRINDSYGHPVGDAGLMHLVRTVSAAIREGDLLGRIGGEEFALMLPQTSEQDADTVLQRLRAVFEAGGFTAGEQRIGFTVSIGYAAAAEADGIESLLQRADAALYAAKQGGRNRVCFGAAPAAAAQPNA</sequence>
<dbReference type="PANTHER" id="PTHR45138:SF9">
    <property type="entry name" value="DIGUANYLATE CYCLASE DGCM-RELATED"/>
    <property type="match status" value="1"/>
</dbReference>
<evidence type="ECO:0000256" key="2">
    <source>
        <dbReference type="ARBA" id="ARBA00034247"/>
    </source>
</evidence>
<feature type="transmembrane region" description="Helical" evidence="3">
    <location>
        <begin position="12"/>
        <end position="34"/>
    </location>
</feature>
<keyword evidence="3" id="KW-0812">Transmembrane</keyword>
<keyword evidence="3" id="KW-1133">Transmembrane helix</keyword>
<evidence type="ECO:0000259" key="4">
    <source>
        <dbReference type="PROSITE" id="PS50887"/>
    </source>
</evidence>
<dbReference type="NCBIfam" id="TIGR00254">
    <property type="entry name" value="GGDEF"/>
    <property type="match status" value="1"/>
</dbReference>
<dbReference type="Pfam" id="PF00990">
    <property type="entry name" value="GGDEF"/>
    <property type="match status" value="1"/>
</dbReference>
<keyword evidence="3" id="KW-0472">Membrane</keyword>
<dbReference type="InterPro" id="IPR029151">
    <property type="entry name" value="Sensor-like_sf"/>
</dbReference>
<dbReference type="InterPro" id="IPR029787">
    <property type="entry name" value="Nucleotide_cyclase"/>
</dbReference>
<gene>
    <name evidence="5" type="ORF">JMJ54_16065</name>
</gene>
<feature type="transmembrane region" description="Helical" evidence="3">
    <location>
        <begin position="307"/>
        <end position="330"/>
    </location>
</feature>
<proteinExistence type="predicted"/>
<dbReference type="SMART" id="SM00267">
    <property type="entry name" value="GGDEF"/>
    <property type="match status" value="1"/>
</dbReference>
<evidence type="ECO:0000313" key="6">
    <source>
        <dbReference type="Proteomes" id="UP000809431"/>
    </source>
</evidence>
<dbReference type="InterPro" id="IPR043128">
    <property type="entry name" value="Rev_trsase/Diguanyl_cyclase"/>
</dbReference>
<dbReference type="PROSITE" id="PS50887">
    <property type="entry name" value="GGDEF"/>
    <property type="match status" value="1"/>
</dbReference>
<dbReference type="EC" id="2.7.7.65" evidence="1"/>
<name>A0ABS2BP03_9NEIS</name>
<dbReference type="SUPFAM" id="SSF103190">
    <property type="entry name" value="Sensory domain-like"/>
    <property type="match status" value="1"/>
</dbReference>
<dbReference type="Gene3D" id="3.30.450.20">
    <property type="entry name" value="PAS domain"/>
    <property type="match status" value="1"/>
</dbReference>
<dbReference type="Proteomes" id="UP000809431">
    <property type="component" value="Unassembled WGS sequence"/>
</dbReference>
<protein>
    <recommendedName>
        <fullName evidence="1">diguanylate cyclase</fullName>
        <ecNumber evidence="1">2.7.7.65</ecNumber>
    </recommendedName>
</protein>
<organism evidence="5 6">
    <name type="scientific">Jeongeupia naejangsanensis</name>
    <dbReference type="NCBI Taxonomy" id="613195"/>
    <lineage>
        <taxon>Bacteria</taxon>
        <taxon>Pseudomonadati</taxon>
        <taxon>Pseudomonadota</taxon>
        <taxon>Betaproteobacteria</taxon>
        <taxon>Neisseriales</taxon>
        <taxon>Chitinibacteraceae</taxon>
        <taxon>Jeongeupia</taxon>
    </lineage>
</organism>
<dbReference type="EMBL" id="JAESND010000009">
    <property type="protein sequence ID" value="MBM3117352.1"/>
    <property type="molecule type" value="Genomic_DNA"/>
</dbReference>
<accession>A0ABS2BP03</accession>
<evidence type="ECO:0000313" key="5">
    <source>
        <dbReference type="EMBL" id="MBM3117352.1"/>
    </source>
</evidence>
<dbReference type="InterPro" id="IPR000160">
    <property type="entry name" value="GGDEF_dom"/>
</dbReference>
<reference evidence="5 6" key="1">
    <citation type="submission" date="2021-01" db="EMBL/GenBank/DDBJ databases">
        <title>Draft Genome Sequence and Polyhydroxyalkanoate Biosynthetic Potential of Jeongeupia naejangsanensis Type Strain DSM 24253.</title>
        <authorList>
            <person name="Turrini P."/>
            <person name="Artuso I."/>
            <person name="Lugli G.A."/>
            <person name="Frangipani E."/>
            <person name="Ventura M."/>
            <person name="Visca P."/>
        </authorList>
    </citation>
    <scope>NUCLEOTIDE SEQUENCE [LARGE SCALE GENOMIC DNA]</scope>
    <source>
        <strain evidence="5 6">DSM 24253</strain>
    </source>
</reference>
<keyword evidence="6" id="KW-1185">Reference proteome</keyword>
<feature type="domain" description="GGDEF" evidence="4">
    <location>
        <begin position="381"/>
        <end position="513"/>
    </location>
</feature>
<dbReference type="SUPFAM" id="SSF55073">
    <property type="entry name" value="Nucleotide cyclase"/>
    <property type="match status" value="1"/>
</dbReference>
<comment type="catalytic activity">
    <reaction evidence="2">
        <text>2 GTP = 3',3'-c-di-GMP + 2 diphosphate</text>
        <dbReference type="Rhea" id="RHEA:24898"/>
        <dbReference type="ChEBI" id="CHEBI:33019"/>
        <dbReference type="ChEBI" id="CHEBI:37565"/>
        <dbReference type="ChEBI" id="CHEBI:58805"/>
        <dbReference type="EC" id="2.7.7.65"/>
    </reaction>
</comment>
<evidence type="ECO:0000256" key="1">
    <source>
        <dbReference type="ARBA" id="ARBA00012528"/>
    </source>
</evidence>
<evidence type="ECO:0000256" key="3">
    <source>
        <dbReference type="SAM" id="Phobius"/>
    </source>
</evidence>
<dbReference type="CDD" id="cd01949">
    <property type="entry name" value="GGDEF"/>
    <property type="match status" value="1"/>
</dbReference>
<dbReference type="InterPro" id="IPR050469">
    <property type="entry name" value="Diguanylate_Cyclase"/>
</dbReference>
<dbReference type="PANTHER" id="PTHR45138">
    <property type="entry name" value="REGULATORY COMPONENTS OF SENSORY TRANSDUCTION SYSTEM"/>
    <property type="match status" value="1"/>
</dbReference>